<feature type="compositionally biased region" description="Low complexity" evidence="9">
    <location>
        <begin position="900"/>
        <end position="915"/>
    </location>
</feature>
<keyword evidence="11" id="KW-1185">Reference proteome</keyword>
<feature type="compositionally biased region" description="Basic and acidic residues" evidence="9">
    <location>
        <begin position="620"/>
        <end position="636"/>
    </location>
</feature>
<feature type="compositionally biased region" description="Polar residues" evidence="9">
    <location>
        <begin position="693"/>
        <end position="706"/>
    </location>
</feature>
<dbReference type="RefSeq" id="XP_018017432.1">
    <property type="nucleotide sequence ID" value="XM_018161943.2"/>
</dbReference>
<evidence type="ECO:0000256" key="7">
    <source>
        <dbReference type="ARBA" id="ARBA00023242"/>
    </source>
</evidence>
<dbReference type="GO" id="GO:0071013">
    <property type="term" value="C:catalytic step 2 spliceosome"/>
    <property type="evidence" value="ECO:0007669"/>
    <property type="project" value="TreeGrafter"/>
</dbReference>
<dbReference type="GO" id="GO:0008380">
    <property type="term" value="P:RNA splicing"/>
    <property type="evidence" value="ECO:0007669"/>
    <property type="project" value="UniProtKB-KW"/>
</dbReference>
<feature type="compositionally biased region" description="Basic and acidic residues" evidence="9">
    <location>
        <begin position="110"/>
        <end position="121"/>
    </location>
</feature>
<feature type="compositionally biased region" description="Basic and acidic residues" evidence="9">
    <location>
        <begin position="462"/>
        <end position="492"/>
    </location>
</feature>
<dbReference type="CTD" id="5411"/>
<evidence type="ECO:0000256" key="6">
    <source>
        <dbReference type="ARBA" id="ARBA00023187"/>
    </source>
</evidence>
<feature type="compositionally biased region" description="Basic and acidic residues" evidence="9">
    <location>
        <begin position="571"/>
        <end position="594"/>
    </location>
</feature>
<feature type="compositionally biased region" description="Acidic residues" evidence="9">
    <location>
        <begin position="348"/>
        <end position="360"/>
    </location>
</feature>
<feature type="region of interest" description="Disordered" evidence="9">
    <location>
        <begin position="332"/>
        <end position="376"/>
    </location>
</feature>
<feature type="region of interest" description="Disordered" evidence="9">
    <location>
        <begin position="522"/>
        <end position="1025"/>
    </location>
</feature>
<dbReference type="KEGG" id="hazt:108674044"/>
<dbReference type="Proteomes" id="UP000694843">
    <property type="component" value="Unplaced"/>
</dbReference>
<dbReference type="InterPro" id="IPR006786">
    <property type="entry name" value="Pinin_SDK_MemA"/>
</dbReference>
<evidence type="ECO:0000256" key="8">
    <source>
        <dbReference type="SAM" id="Coils"/>
    </source>
</evidence>
<reference evidence="12" key="1">
    <citation type="submission" date="2025-08" db="UniProtKB">
        <authorList>
            <consortium name="RefSeq"/>
        </authorList>
    </citation>
    <scope>IDENTIFICATION</scope>
    <source>
        <tissue evidence="12">Whole organism</tissue>
    </source>
</reference>
<evidence type="ECO:0000256" key="5">
    <source>
        <dbReference type="ARBA" id="ARBA00023163"/>
    </source>
</evidence>
<keyword evidence="4" id="KW-0805">Transcription regulation</keyword>
<feature type="region of interest" description="Disordered" evidence="9">
    <location>
        <begin position="37"/>
        <end position="161"/>
    </location>
</feature>
<evidence type="ECO:0000313" key="12">
    <source>
        <dbReference type="RefSeq" id="XP_018017432.1"/>
    </source>
</evidence>
<dbReference type="PANTHER" id="PTHR12707">
    <property type="entry name" value="PINN"/>
    <property type="match status" value="1"/>
</dbReference>
<feature type="compositionally biased region" description="Basic and acidic residues" evidence="9">
    <location>
        <begin position="850"/>
        <end position="870"/>
    </location>
</feature>
<comment type="similarity">
    <text evidence="2">Belongs to the pinin family.</text>
</comment>
<feature type="compositionally biased region" description="Basic and acidic residues" evidence="9">
    <location>
        <begin position="540"/>
        <end position="560"/>
    </location>
</feature>
<name>A0A8B7NUM6_HYAAZ</name>
<evidence type="ECO:0000256" key="3">
    <source>
        <dbReference type="ARBA" id="ARBA00022664"/>
    </source>
</evidence>
<dbReference type="Pfam" id="PF04696">
    <property type="entry name" value="Pinin_SDK_memA"/>
    <property type="match status" value="1"/>
</dbReference>
<feature type="compositionally biased region" description="Basic and acidic residues" evidence="9">
    <location>
        <begin position="522"/>
        <end position="533"/>
    </location>
</feature>
<keyword evidence="8" id="KW-0175">Coiled coil</keyword>
<feature type="compositionally biased region" description="Basic and acidic residues" evidence="9">
    <location>
        <begin position="831"/>
        <end position="843"/>
    </location>
</feature>
<gene>
    <name evidence="12" type="primary">LOC108674044</name>
</gene>
<feature type="compositionally biased region" description="Low complexity" evidence="9">
    <location>
        <begin position="993"/>
        <end position="1003"/>
    </location>
</feature>
<dbReference type="AlphaFoldDB" id="A0A8B7NUM6"/>
<dbReference type="PANTHER" id="PTHR12707:SF0">
    <property type="entry name" value="PININ"/>
    <property type="match status" value="1"/>
</dbReference>
<keyword evidence="7" id="KW-0539">Nucleus</keyword>
<keyword evidence="3" id="KW-0507">mRNA processing</keyword>
<sequence>MSLKSRISLSDKVENEIHKIKDDLIGVDESIRRLSGSFTSGTVRHEARKTAPPQRKDEPPAKRMQMSGGVFARLGGVAEVGDSRRSHLNGTANSKPRRQSLMNAEDEENRDSSRVRRDSVRIEGNVARGAAGRVRPYPSDDEMPPEEEEEGQSSTSLPKPVVASSISRVVGSNSRLEAATLATADRASRDRNRRMFGALMGTLVSFKKDEAKLRDKEEQRMAVEKKLEQKGLEEQERMKNEKRRLLHERRMKLQRMEQLADHANRVKEHEKWADYQLQLTHFIRTKASPPIFWLPKHPLRATDDLIDATSEGIQQEVSSRRKALERELRELTEGLNEKLHPRKNDELSGSEEEGELEYSDGEAGRSVVRRGKGKEVDSLVDRSMDARDMLLDSRRQRANGEALDRKRKRSESDVLCGRMVVQVGGGDRVVAVVDNNGPRGGDTGLQRKQEAASTGNVMGLKIKVEREGGNSVRESRKITIEKNDGKSTPEKSNKRKLKESFANDIDDEVSMMRRRIVEKARKLVKSEGNEEARIVQNGKAVDEKKARKRSSQEKAEEIRSEGVVTSSEVAKVVKEEAGEDGASKGSEKTDDKSTETSAVSEANEEENNKDAEGDSTLDEIGAHVEEENVLKVHVESEALGNGENEEGAVSIDELQLTVDPKDSLMMEAAVEKESSTPVVPPKTDKHRRDQQKNQHGSSKTHQSTTTRSDRDKNASSSETQTSKKPRLDTTALKQDLLAIARSNKEVGDVRHRKSTHAASSVDSSVQKKSRREDVDDNLDENKKSSTVDSEKHQELSNPKPKKMALSDNFQITVVNPSAEKKKSSVTEPAALEERSEKRKDLKQTSKKSGKARDENVTDEDRNTVQIKDNKSSGSSNEIRKSSEIQVKSRRDEGKKNKPTPSDSAIKSKSSSVKSRPVPKEVVKQSSKSSSRRKPTPVEDDKRRKRSSKRDSSEEDTDDSSDEDSSESDSSSDSSSDSDSSDESDQEPRKTSTKKSSGSSTSGRSNRHRDEKSEKLSSAGRKASKK</sequence>
<organism evidence="11 12">
    <name type="scientific">Hyalella azteca</name>
    <name type="common">Amphipod</name>
    <dbReference type="NCBI Taxonomy" id="294128"/>
    <lineage>
        <taxon>Eukaryota</taxon>
        <taxon>Metazoa</taxon>
        <taxon>Ecdysozoa</taxon>
        <taxon>Arthropoda</taxon>
        <taxon>Crustacea</taxon>
        <taxon>Multicrustacea</taxon>
        <taxon>Malacostraca</taxon>
        <taxon>Eumalacostraca</taxon>
        <taxon>Peracarida</taxon>
        <taxon>Amphipoda</taxon>
        <taxon>Senticaudata</taxon>
        <taxon>Talitrida</taxon>
        <taxon>Talitroidea</taxon>
        <taxon>Hyalellidae</taxon>
        <taxon>Hyalella</taxon>
    </lineage>
</organism>
<feature type="compositionally biased region" description="Acidic residues" evidence="9">
    <location>
        <begin position="952"/>
        <end position="966"/>
    </location>
</feature>
<feature type="compositionally biased region" description="Basic and acidic residues" evidence="9">
    <location>
        <begin position="779"/>
        <end position="794"/>
    </location>
</feature>
<dbReference type="GeneID" id="108674044"/>
<feature type="compositionally biased region" description="Basic and acidic residues" evidence="9">
    <location>
        <begin position="659"/>
        <end position="674"/>
    </location>
</feature>
<dbReference type="GO" id="GO:0006397">
    <property type="term" value="P:mRNA processing"/>
    <property type="evidence" value="ECO:0007669"/>
    <property type="project" value="UniProtKB-KW"/>
</dbReference>
<feature type="compositionally biased region" description="Basic and acidic residues" evidence="9">
    <location>
        <begin position="332"/>
        <end position="346"/>
    </location>
</feature>
<keyword evidence="6" id="KW-0508">mRNA splicing</keyword>
<dbReference type="OrthoDB" id="330772at2759"/>
<feature type="compositionally biased region" description="Basic and acidic residues" evidence="9">
    <location>
        <begin position="682"/>
        <end position="692"/>
    </location>
</feature>
<evidence type="ECO:0000256" key="2">
    <source>
        <dbReference type="ARBA" id="ARBA00010386"/>
    </source>
</evidence>
<protein>
    <submittedName>
        <fullName evidence="12">Dentin sialophosphoprotein</fullName>
    </submittedName>
</protein>
<feature type="compositionally biased region" description="Basic and acidic residues" evidence="9">
    <location>
        <begin position="877"/>
        <end position="895"/>
    </location>
</feature>
<feature type="compositionally biased region" description="Polar residues" evidence="9">
    <location>
        <begin position="756"/>
        <end position="766"/>
    </location>
</feature>
<evidence type="ECO:0000256" key="9">
    <source>
        <dbReference type="SAM" id="MobiDB-lite"/>
    </source>
</evidence>
<feature type="compositionally biased region" description="Acidic residues" evidence="9">
    <location>
        <begin position="139"/>
        <end position="151"/>
    </location>
</feature>
<evidence type="ECO:0000259" key="10">
    <source>
        <dbReference type="Pfam" id="PF04696"/>
    </source>
</evidence>
<feature type="domain" description="Pinin/SDK/MemA protein" evidence="10">
    <location>
        <begin position="188"/>
        <end position="310"/>
    </location>
</feature>
<dbReference type="OMA" id="MERWNEN"/>
<dbReference type="InterPro" id="IPR039853">
    <property type="entry name" value="Pinin"/>
</dbReference>
<keyword evidence="5" id="KW-0804">Transcription</keyword>
<evidence type="ECO:0000256" key="4">
    <source>
        <dbReference type="ARBA" id="ARBA00023015"/>
    </source>
</evidence>
<evidence type="ECO:0000256" key="1">
    <source>
        <dbReference type="ARBA" id="ARBA00004123"/>
    </source>
</evidence>
<feature type="coiled-coil region" evidence="8">
    <location>
        <begin position="206"/>
        <end position="244"/>
    </location>
</feature>
<accession>A0A8B7NUM6</accession>
<feature type="region of interest" description="Disordered" evidence="9">
    <location>
        <begin position="435"/>
        <end position="503"/>
    </location>
</feature>
<feature type="compositionally biased region" description="Basic and acidic residues" evidence="9">
    <location>
        <begin position="43"/>
        <end position="61"/>
    </location>
</feature>
<evidence type="ECO:0000313" key="11">
    <source>
        <dbReference type="Proteomes" id="UP000694843"/>
    </source>
</evidence>
<comment type="subcellular location">
    <subcellularLocation>
        <location evidence="1">Nucleus</location>
    </subcellularLocation>
</comment>
<proteinExistence type="inferred from homology"/>
<feature type="compositionally biased region" description="Low complexity" evidence="9">
    <location>
        <begin position="967"/>
        <end position="977"/>
    </location>
</feature>